<gene>
    <name evidence="3" type="ORF">UZ20_WS6002000036</name>
</gene>
<keyword evidence="1" id="KW-0812">Transmembrane</keyword>
<sequence>MKHKLILLGLPLFAIVLFFVVLLILFRDHPVESVRISDLTDTSVTISWTTVNEQLAAVEYYQEGSNEVMTAFDTRDLVKNSSGQYELSEQGRATRNIHYVVIRNLNPDTTYTFSIKNAGNFNEQTIKTYPTLASVNSPMPIYGKVVNYMADSPNPNDGVIFYRIHNKADDSPLTNYYSSLISADSTWSGDLSNLRDNSGAVLKVNEETHILDVEVTSDTGKGWQQLNLIERLPAEDILVNIRYITDETN</sequence>
<dbReference type="InterPro" id="IPR003961">
    <property type="entry name" value="FN3_dom"/>
</dbReference>
<dbReference type="EMBL" id="JYPD01000007">
    <property type="protein sequence ID" value="KXK10213.1"/>
    <property type="molecule type" value="Genomic_DNA"/>
</dbReference>
<evidence type="ECO:0000259" key="2">
    <source>
        <dbReference type="PROSITE" id="PS50853"/>
    </source>
</evidence>
<proteinExistence type="predicted"/>
<reference evidence="3 4" key="1">
    <citation type="submission" date="2015-02" db="EMBL/GenBank/DDBJ databases">
        <title>Improved understanding of the partial-nitritation anammox process through 23 genomes representing the majority of the microbial community.</title>
        <authorList>
            <person name="Speth D.R."/>
            <person name="In T Zandt M."/>
            <person name="Guerrero Cruz S."/>
            <person name="Jetten M.S."/>
            <person name="Dutilh B.E."/>
        </authorList>
    </citation>
    <scope>NUCLEOTIDE SEQUENCE [LARGE SCALE GENOMIC DNA]</scope>
    <source>
        <strain evidence="3">OLB21</strain>
    </source>
</reference>
<dbReference type="AlphaFoldDB" id="A0A136KLQ2"/>
<organism evidence="3 4">
    <name type="scientific">candidate division WS6 bacterium OLB21</name>
    <dbReference type="NCBI Taxonomy" id="1617427"/>
    <lineage>
        <taxon>Bacteria</taxon>
        <taxon>Candidatus Dojkabacteria</taxon>
    </lineage>
</organism>
<evidence type="ECO:0000313" key="3">
    <source>
        <dbReference type="EMBL" id="KXK10213.1"/>
    </source>
</evidence>
<comment type="caution">
    <text evidence="3">The sequence shown here is derived from an EMBL/GenBank/DDBJ whole genome shotgun (WGS) entry which is preliminary data.</text>
</comment>
<dbReference type="CDD" id="cd00063">
    <property type="entry name" value="FN3"/>
    <property type="match status" value="1"/>
</dbReference>
<keyword evidence="1" id="KW-0472">Membrane</keyword>
<dbReference type="InterPro" id="IPR015914">
    <property type="entry name" value="PAPs_N"/>
</dbReference>
<dbReference type="SUPFAM" id="SSF49363">
    <property type="entry name" value="Purple acid phosphatase, N-terminal domain"/>
    <property type="match status" value="1"/>
</dbReference>
<feature type="transmembrane region" description="Helical" evidence="1">
    <location>
        <begin position="6"/>
        <end position="26"/>
    </location>
</feature>
<accession>A0A136KLQ2</accession>
<dbReference type="Gene3D" id="2.60.40.380">
    <property type="entry name" value="Purple acid phosphatase-like, N-terminal"/>
    <property type="match status" value="1"/>
</dbReference>
<dbReference type="Proteomes" id="UP000070449">
    <property type="component" value="Unassembled WGS sequence"/>
</dbReference>
<dbReference type="SMART" id="SM00060">
    <property type="entry name" value="FN3"/>
    <property type="match status" value="1"/>
</dbReference>
<dbReference type="InterPro" id="IPR008963">
    <property type="entry name" value="Purple_acid_Pase-like_N"/>
</dbReference>
<dbReference type="Pfam" id="PF16656">
    <property type="entry name" value="Pur_ac_phosph_N"/>
    <property type="match status" value="1"/>
</dbReference>
<dbReference type="GO" id="GO:0003993">
    <property type="term" value="F:acid phosphatase activity"/>
    <property type="evidence" value="ECO:0007669"/>
    <property type="project" value="InterPro"/>
</dbReference>
<dbReference type="GO" id="GO:0046872">
    <property type="term" value="F:metal ion binding"/>
    <property type="evidence" value="ECO:0007669"/>
    <property type="project" value="InterPro"/>
</dbReference>
<dbReference type="PROSITE" id="PS50853">
    <property type="entry name" value="FN3"/>
    <property type="match status" value="1"/>
</dbReference>
<keyword evidence="1" id="KW-1133">Transmembrane helix</keyword>
<feature type="domain" description="Fibronectin type-III" evidence="2">
    <location>
        <begin position="30"/>
        <end position="138"/>
    </location>
</feature>
<name>A0A136KLQ2_9BACT</name>
<dbReference type="STRING" id="1617427.UZ20_WS6002000036"/>
<evidence type="ECO:0000313" key="4">
    <source>
        <dbReference type="Proteomes" id="UP000070449"/>
    </source>
</evidence>
<protein>
    <recommendedName>
        <fullName evidence="2">Fibronectin type-III domain-containing protein</fullName>
    </recommendedName>
</protein>
<evidence type="ECO:0000256" key="1">
    <source>
        <dbReference type="SAM" id="Phobius"/>
    </source>
</evidence>